<feature type="transmembrane region" description="Helical" evidence="1">
    <location>
        <begin position="21"/>
        <end position="46"/>
    </location>
</feature>
<name>A0A432Y5C4_9GAMM</name>
<proteinExistence type="predicted"/>
<sequence>MFGKWWMPVSLPTTKQRGQALVESLIVFPILLVTTLLVTQLLWIALAHATVQTATNYSARAGTINHGQRAVMERTFIVGMASLVPQWFVALPPSTTERWQAQLAATARQWARFQWAGKLQILRPTAQVLQEHAEQRYDLASEQWVKELAVDHASLRLAEAADAEQWQAERTLEIEVWWCLRLQVPLAAALLAALKNANASAAQQFCHSRQMLSGQPLWALEHKVAYPLLSGYRVP</sequence>
<dbReference type="Pfam" id="PF07811">
    <property type="entry name" value="TadE"/>
    <property type="match status" value="1"/>
</dbReference>
<evidence type="ECO:0000256" key="1">
    <source>
        <dbReference type="SAM" id="Phobius"/>
    </source>
</evidence>
<dbReference type="EMBL" id="PIPX01000001">
    <property type="protein sequence ID" value="RUO56091.1"/>
    <property type="molecule type" value="Genomic_DNA"/>
</dbReference>
<protein>
    <recommendedName>
        <fullName evidence="2">TadE-like domain-containing protein</fullName>
    </recommendedName>
</protein>
<evidence type="ECO:0000313" key="3">
    <source>
        <dbReference type="EMBL" id="RUO56091.1"/>
    </source>
</evidence>
<gene>
    <name evidence="3" type="ORF">CWI70_04840</name>
</gene>
<dbReference type="InterPro" id="IPR012495">
    <property type="entry name" value="TadE-like_dom"/>
</dbReference>
<organism evidence="3 4">
    <name type="scientific">Pseudidiomarina homiensis</name>
    <dbReference type="NCBI Taxonomy" id="364198"/>
    <lineage>
        <taxon>Bacteria</taxon>
        <taxon>Pseudomonadati</taxon>
        <taxon>Pseudomonadota</taxon>
        <taxon>Gammaproteobacteria</taxon>
        <taxon>Alteromonadales</taxon>
        <taxon>Idiomarinaceae</taxon>
        <taxon>Pseudidiomarina</taxon>
    </lineage>
</organism>
<keyword evidence="4" id="KW-1185">Reference proteome</keyword>
<dbReference type="Proteomes" id="UP000287649">
    <property type="component" value="Unassembled WGS sequence"/>
</dbReference>
<dbReference type="AlphaFoldDB" id="A0A432Y5C4"/>
<comment type="caution">
    <text evidence="3">The sequence shown here is derived from an EMBL/GenBank/DDBJ whole genome shotgun (WGS) entry which is preliminary data.</text>
</comment>
<evidence type="ECO:0000259" key="2">
    <source>
        <dbReference type="Pfam" id="PF07811"/>
    </source>
</evidence>
<reference evidence="4" key="1">
    <citation type="journal article" date="2018" name="Front. Microbiol.">
        <title>Genome-Based Analysis Reveals the Taxonomy and Diversity of the Family Idiomarinaceae.</title>
        <authorList>
            <person name="Liu Y."/>
            <person name="Lai Q."/>
            <person name="Shao Z."/>
        </authorList>
    </citation>
    <scope>NUCLEOTIDE SEQUENCE [LARGE SCALE GENOMIC DNA]</scope>
    <source>
        <strain evidence="4">PO-M2</strain>
    </source>
</reference>
<accession>A0A432Y5C4</accession>
<evidence type="ECO:0000313" key="4">
    <source>
        <dbReference type="Proteomes" id="UP000287649"/>
    </source>
</evidence>
<keyword evidence="1" id="KW-0472">Membrane</keyword>
<keyword evidence="1" id="KW-0812">Transmembrane</keyword>
<keyword evidence="1" id="KW-1133">Transmembrane helix</keyword>
<feature type="domain" description="TadE-like" evidence="2">
    <location>
        <begin position="18"/>
        <end position="60"/>
    </location>
</feature>